<comment type="caution">
    <text evidence="1">The sequence shown here is derived from an EMBL/GenBank/DDBJ whole genome shotgun (WGS) entry which is preliminary data.</text>
</comment>
<name>A0ACB9LG30_BAUVA</name>
<dbReference type="Proteomes" id="UP000828941">
    <property type="component" value="Chromosome 12"/>
</dbReference>
<proteinExistence type="predicted"/>
<gene>
    <name evidence="1" type="ORF">L6164_031642</name>
</gene>
<keyword evidence="2" id="KW-1185">Reference proteome</keyword>
<reference evidence="1 2" key="1">
    <citation type="journal article" date="2022" name="DNA Res.">
        <title>Chromosomal-level genome assembly of the orchid tree Bauhinia variegata (Leguminosae; Cercidoideae) supports the allotetraploid origin hypothesis of Bauhinia.</title>
        <authorList>
            <person name="Zhong Y."/>
            <person name="Chen Y."/>
            <person name="Zheng D."/>
            <person name="Pang J."/>
            <person name="Liu Y."/>
            <person name="Luo S."/>
            <person name="Meng S."/>
            <person name="Qian L."/>
            <person name="Wei D."/>
            <person name="Dai S."/>
            <person name="Zhou R."/>
        </authorList>
    </citation>
    <scope>NUCLEOTIDE SEQUENCE [LARGE SCALE GENOMIC DNA]</scope>
    <source>
        <strain evidence="1">BV-YZ2020</strain>
    </source>
</reference>
<evidence type="ECO:0000313" key="2">
    <source>
        <dbReference type="Proteomes" id="UP000828941"/>
    </source>
</evidence>
<evidence type="ECO:0000313" key="1">
    <source>
        <dbReference type="EMBL" id="KAI4308585.1"/>
    </source>
</evidence>
<dbReference type="EMBL" id="CM039437">
    <property type="protein sequence ID" value="KAI4308585.1"/>
    <property type="molecule type" value="Genomic_DNA"/>
</dbReference>
<protein>
    <submittedName>
        <fullName evidence="1">Uncharacterized protein</fullName>
    </submittedName>
</protein>
<accession>A0ACB9LG30</accession>
<organism evidence="1 2">
    <name type="scientific">Bauhinia variegata</name>
    <name type="common">Purple orchid tree</name>
    <name type="synonym">Phanera variegata</name>
    <dbReference type="NCBI Taxonomy" id="167791"/>
    <lineage>
        <taxon>Eukaryota</taxon>
        <taxon>Viridiplantae</taxon>
        <taxon>Streptophyta</taxon>
        <taxon>Embryophyta</taxon>
        <taxon>Tracheophyta</taxon>
        <taxon>Spermatophyta</taxon>
        <taxon>Magnoliopsida</taxon>
        <taxon>eudicotyledons</taxon>
        <taxon>Gunneridae</taxon>
        <taxon>Pentapetalae</taxon>
        <taxon>rosids</taxon>
        <taxon>fabids</taxon>
        <taxon>Fabales</taxon>
        <taxon>Fabaceae</taxon>
        <taxon>Cercidoideae</taxon>
        <taxon>Cercideae</taxon>
        <taxon>Bauhiniinae</taxon>
        <taxon>Bauhinia</taxon>
    </lineage>
</organism>
<sequence>MDPSSNTKTEDETIAMKKKRARRVSFVDNEVTSVHIFKRDDEDSETPPRSKPSSGADESRSKDDAVLGFFRDLGGDSDEEDLREVSPSRNGGDDDDDGEVVNVRGSFLRPIRSPSPGSSTAGSVATTDDEDDFRGPVSASFIRPGRLSDSAASDDHNDLTMDSTAFSLHYRSLAMSDSGDLKTPTRFGIPSGEKTPSQTSSPADIGSFMVLTKTKKQTSHSPMPANAPSASRDSNDMSIVGDNPHRYDYDRLSPSLDAILKEGSKNLCAASSLVPATSNSPNGSKGSVLCRNENGHLITNSSADSAMNNDMPIEVLSVAPTKLGEINRCSMSSPINQAANDFLSNKDDNSVADASIHSIKSPNYPNKEIKELDKDAAEPVQVRLDFAAANDGTLLKVDERHQLDGSAQHKPGYHYTIEGVVKEVNSEDRGHVSDIDHNFDQICEDPIQGSRPSFAGRKQLFMGSPNSSRHAGTVTPSPKQSGSLLFKEYVKHGETLSSIRKSITELKLLDPSPGTSSLKEGIDRLRSRLSKYSPRSAFLNGKDYESKHANTPNAPLGEKLFSTIPQNEGHPNLISMDDHGNTPLRNIGKLSQYEADLDNEKRGEYFHCMSADPKPVGIVVSPSRGPGSTRKVIHLNQGESIRGNKNDRNPIAGHDQCVSSPHQILDQKLSPSTEYQGKCCGELNPLDQQNASVNSGLGHLNECDSQGVEKNLDYSFSGKNEKSSSPSKVTQVNNLSQSGSKRKLAESPDRRIQALSPYREDVIHGPIQQPSTLLSPTQEPPSESLFHDMQNLSPRVISDACTPVENNFLQALQVAESPFTKSGVESYSQKKRKGIELLGDGNNKNKVGRTSISPEKNGRERLGDQKWKNWTDILVQFSGSTKQLFSPSVDKLNINVICMLEDILVHLQKVKKYEILCSEVHSQKITDPLNSFRHKRVVEAKMLLNNIAYKRAKLQLMYMRRERLQKQVQQLSSGLQESKILKLKLSSTKPWVTHTKSGDSHLQSGLLNSESKCQVPCDKVTAMRQELEALDGKTKSLNKYFHTHCKMQGDPSSADTITLVHDYLKKRMSCKSIFKCLQLWKLGDFEHQDDCYRVLLNYSGYIIQRFTVIAGTSSVTISSELNNQNIVKTFIGMDACAAFVFVLNPDIIKKCTGPRCLALETQVTSSILSNLLDVVEEVQLARIEIRNLIHAKFSSQSVGQLNLLLSFIDFYSGRKVNMKLDMTCLKCGVYPMEILPSHIHEPASGEQKSLPPPLVAEITSAAESVRVGYSRIIRLCRSISQAIQTFSQSK</sequence>